<evidence type="ECO:0000313" key="8">
    <source>
        <dbReference type="Proteomes" id="UP001386955"/>
    </source>
</evidence>
<dbReference type="PRINTS" id="PR00404">
    <property type="entry name" value="MADSDOMAIN"/>
</dbReference>
<keyword evidence="2" id="KW-0805">Transcription regulation</keyword>
<reference evidence="7 8" key="1">
    <citation type="submission" date="2024-01" db="EMBL/GenBank/DDBJ databases">
        <title>The genomes of 5 underutilized Papilionoideae crops provide insights into root nodulation and disease resistanc.</title>
        <authorList>
            <person name="Jiang F."/>
        </authorList>
    </citation>
    <scope>NUCLEOTIDE SEQUENCE [LARGE SCALE GENOMIC DNA]</scope>
    <source>
        <strain evidence="7">DUOXIRENSHENG_FW03</strain>
        <tissue evidence="7">Leaves</tissue>
    </source>
</reference>
<gene>
    <name evidence="7" type="ORF">VNO78_32354</name>
</gene>
<comment type="caution">
    <text evidence="7">The sequence shown here is derived from an EMBL/GenBank/DDBJ whole genome shotgun (WGS) entry which is preliminary data.</text>
</comment>
<keyword evidence="3" id="KW-0238">DNA-binding</keyword>
<protein>
    <recommendedName>
        <fullName evidence="6">MADS-box domain-containing protein</fullName>
    </recommendedName>
</protein>
<dbReference type="CDD" id="cd00266">
    <property type="entry name" value="MADS_SRF_like"/>
    <property type="match status" value="1"/>
</dbReference>
<evidence type="ECO:0000256" key="1">
    <source>
        <dbReference type="ARBA" id="ARBA00004123"/>
    </source>
</evidence>
<dbReference type="Gene3D" id="3.40.1810.10">
    <property type="entry name" value="Transcription factor, MADS-box"/>
    <property type="match status" value="1"/>
</dbReference>
<dbReference type="SUPFAM" id="SSF55455">
    <property type="entry name" value="SRF-like"/>
    <property type="match status" value="1"/>
</dbReference>
<dbReference type="Pfam" id="PF00319">
    <property type="entry name" value="SRF-TF"/>
    <property type="match status" value="1"/>
</dbReference>
<dbReference type="GO" id="GO:0005634">
    <property type="term" value="C:nucleus"/>
    <property type="evidence" value="ECO:0007669"/>
    <property type="project" value="UniProtKB-SubCell"/>
</dbReference>
<keyword evidence="8" id="KW-1185">Reference proteome</keyword>
<dbReference type="InterPro" id="IPR002100">
    <property type="entry name" value="TF_MADSbox"/>
</dbReference>
<evidence type="ECO:0000256" key="2">
    <source>
        <dbReference type="ARBA" id="ARBA00023015"/>
    </source>
</evidence>
<dbReference type="GO" id="GO:0000981">
    <property type="term" value="F:DNA-binding transcription factor activity, RNA polymerase II-specific"/>
    <property type="evidence" value="ECO:0007669"/>
    <property type="project" value="InterPro"/>
</dbReference>
<evidence type="ECO:0000313" key="7">
    <source>
        <dbReference type="EMBL" id="KAK7380020.1"/>
    </source>
</evidence>
<evidence type="ECO:0000256" key="3">
    <source>
        <dbReference type="ARBA" id="ARBA00023125"/>
    </source>
</evidence>
<evidence type="ECO:0000259" key="6">
    <source>
        <dbReference type="PROSITE" id="PS50066"/>
    </source>
</evidence>
<keyword evidence="5" id="KW-0539">Nucleus</keyword>
<dbReference type="GO" id="GO:0045944">
    <property type="term" value="P:positive regulation of transcription by RNA polymerase II"/>
    <property type="evidence" value="ECO:0007669"/>
    <property type="project" value="InterPro"/>
</dbReference>
<evidence type="ECO:0000256" key="4">
    <source>
        <dbReference type="ARBA" id="ARBA00023163"/>
    </source>
</evidence>
<proteinExistence type="predicted"/>
<evidence type="ECO:0000256" key="5">
    <source>
        <dbReference type="ARBA" id="ARBA00023242"/>
    </source>
</evidence>
<organism evidence="7 8">
    <name type="scientific">Psophocarpus tetragonolobus</name>
    <name type="common">Winged bean</name>
    <name type="synonym">Dolichos tetragonolobus</name>
    <dbReference type="NCBI Taxonomy" id="3891"/>
    <lineage>
        <taxon>Eukaryota</taxon>
        <taxon>Viridiplantae</taxon>
        <taxon>Streptophyta</taxon>
        <taxon>Embryophyta</taxon>
        <taxon>Tracheophyta</taxon>
        <taxon>Spermatophyta</taxon>
        <taxon>Magnoliopsida</taxon>
        <taxon>eudicotyledons</taxon>
        <taxon>Gunneridae</taxon>
        <taxon>Pentapetalae</taxon>
        <taxon>rosids</taxon>
        <taxon>fabids</taxon>
        <taxon>Fabales</taxon>
        <taxon>Fabaceae</taxon>
        <taxon>Papilionoideae</taxon>
        <taxon>50 kb inversion clade</taxon>
        <taxon>NPAAA clade</taxon>
        <taxon>indigoferoid/millettioid clade</taxon>
        <taxon>Phaseoleae</taxon>
        <taxon>Psophocarpus</taxon>
    </lineage>
</organism>
<dbReference type="SMART" id="SM00432">
    <property type="entry name" value="MADS"/>
    <property type="match status" value="1"/>
</dbReference>
<dbReference type="GO" id="GO:0046983">
    <property type="term" value="F:protein dimerization activity"/>
    <property type="evidence" value="ECO:0007669"/>
    <property type="project" value="InterPro"/>
</dbReference>
<dbReference type="PANTHER" id="PTHR11945:SF564">
    <property type="entry name" value="PROTEIN, PUTATIVE-RELATED"/>
    <property type="match status" value="1"/>
</dbReference>
<dbReference type="InterPro" id="IPR036879">
    <property type="entry name" value="TF_MADSbox_sf"/>
</dbReference>
<keyword evidence="4" id="KW-0804">Transcription</keyword>
<sequence>MGRARVSLKPILNERSRKTTFMQRKKGLFKKISEFSTLCRVEACLIIYDDGNGNVGPVTWPQDPVVVRSIIENYDHQRIERPSKTFDIQDFFENRKNMIEAEISKLHKQAREIKYPTWDPSLSNMGEEQLSAFLANVNAKILACDKKIDMLKNVNQDEDNISFMASHPSQPNFMYNISQSQIINTSMELLSNNDERMNFTNATNQYVRGGGSILRNMQQGNACFSCIPDTTQERFTCSQSSQLNCFQNNSQSQLITHKGKNDTLNISNQFVEWTNTPIRIEDCYNPINGDIVGHASKPDISFLKNISTQSHNRLQGVVLPNLPPLLDQNQLHYHRNMHSLM</sequence>
<dbReference type="InterPro" id="IPR033897">
    <property type="entry name" value="SRF-like_MADS-box"/>
</dbReference>
<feature type="domain" description="MADS-box" evidence="6">
    <location>
        <begin position="1"/>
        <end position="52"/>
    </location>
</feature>
<accession>A0AAN9NWT3</accession>
<dbReference type="GO" id="GO:0000978">
    <property type="term" value="F:RNA polymerase II cis-regulatory region sequence-specific DNA binding"/>
    <property type="evidence" value="ECO:0007669"/>
    <property type="project" value="TreeGrafter"/>
</dbReference>
<comment type="subcellular location">
    <subcellularLocation>
        <location evidence="1">Nucleus</location>
    </subcellularLocation>
</comment>
<dbReference type="EMBL" id="JAYMYS010000009">
    <property type="protein sequence ID" value="KAK7380020.1"/>
    <property type="molecule type" value="Genomic_DNA"/>
</dbReference>
<name>A0AAN9NWT3_PSOTE</name>
<dbReference type="PROSITE" id="PS50066">
    <property type="entry name" value="MADS_BOX_2"/>
    <property type="match status" value="1"/>
</dbReference>
<dbReference type="AlphaFoldDB" id="A0AAN9NWT3"/>
<dbReference type="PANTHER" id="PTHR11945">
    <property type="entry name" value="MADS BOX PROTEIN"/>
    <property type="match status" value="1"/>
</dbReference>
<dbReference type="Proteomes" id="UP001386955">
    <property type="component" value="Unassembled WGS sequence"/>
</dbReference>